<proteinExistence type="predicted"/>
<accession>A0A5J9WCH3</accession>
<comment type="caution">
    <text evidence="1">The sequence shown here is derived from an EMBL/GenBank/DDBJ whole genome shotgun (WGS) entry which is preliminary data.</text>
</comment>
<name>A0A5J9WCH3_9POAL</name>
<keyword evidence="2" id="KW-1185">Reference proteome</keyword>
<organism evidence="1 2">
    <name type="scientific">Eragrostis curvula</name>
    <name type="common">weeping love grass</name>
    <dbReference type="NCBI Taxonomy" id="38414"/>
    <lineage>
        <taxon>Eukaryota</taxon>
        <taxon>Viridiplantae</taxon>
        <taxon>Streptophyta</taxon>
        <taxon>Embryophyta</taxon>
        <taxon>Tracheophyta</taxon>
        <taxon>Spermatophyta</taxon>
        <taxon>Magnoliopsida</taxon>
        <taxon>Liliopsida</taxon>
        <taxon>Poales</taxon>
        <taxon>Poaceae</taxon>
        <taxon>PACMAD clade</taxon>
        <taxon>Chloridoideae</taxon>
        <taxon>Eragrostideae</taxon>
        <taxon>Eragrostidinae</taxon>
        <taxon>Eragrostis</taxon>
    </lineage>
</organism>
<protein>
    <submittedName>
        <fullName evidence="1">Uncharacterized protein</fullName>
    </submittedName>
</protein>
<evidence type="ECO:0000313" key="2">
    <source>
        <dbReference type="Proteomes" id="UP000324897"/>
    </source>
</evidence>
<gene>
    <name evidence="1" type="ORF">EJB05_05957</name>
</gene>
<dbReference type="Proteomes" id="UP000324897">
    <property type="component" value="Chromosome 5"/>
</dbReference>
<sequence>MVKDKRSRLLVRFQKVSWCGGDGGARRVAKRLVLPFDETRWIIRIRQILHEEIELCDDDAWLLATLNLWQV</sequence>
<evidence type="ECO:0000313" key="1">
    <source>
        <dbReference type="EMBL" id="TVU46422.1"/>
    </source>
</evidence>
<dbReference type="Gramene" id="TVU46422">
    <property type="protein sequence ID" value="TVU46422"/>
    <property type="gene ID" value="EJB05_05957"/>
</dbReference>
<reference evidence="1 2" key="1">
    <citation type="journal article" date="2019" name="Sci. Rep.">
        <title>A high-quality genome of Eragrostis curvula grass provides insights into Poaceae evolution and supports new strategies to enhance forage quality.</title>
        <authorList>
            <person name="Carballo J."/>
            <person name="Santos B.A.C.M."/>
            <person name="Zappacosta D."/>
            <person name="Garbus I."/>
            <person name="Selva J.P."/>
            <person name="Gallo C.A."/>
            <person name="Diaz A."/>
            <person name="Albertini E."/>
            <person name="Caccamo M."/>
            <person name="Echenique V."/>
        </authorList>
    </citation>
    <scope>NUCLEOTIDE SEQUENCE [LARGE SCALE GENOMIC DNA]</scope>
    <source>
        <strain evidence="2">cv. Victoria</strain>
        <tissue evidence="1">Leaf</tissue>
    </source>
</reference>
<dbReference type="AlphaFoldDB" id="A0A5J9WCH3"/>
<dbReference type="EMBL" id="RWGY01000004">
    <property type="protein sequence ID" value="TVU46422.1"/>
    <property type="molecule type" value="Genomic_DNA"/>
</dbReference>